<gene>
    <name evidence="1" type="ORF">CDAR_89921</name>
</gene>
<reference evidence="1 2" key="1">
    <citation type="submission" date="2021-06" db="EMBL/GenBank/DDBJ databases">
        <title>Caerostris darwini draft genome.</title>
        <authorList>
            <person name="Kono N."/>
            <person name="Arakawa K."/>
        </authorList>
    </citation>
    <scope>NUCLEOTIDE SEQUENCE [LARGE SCALE GENOMIC DNA]</scope>
</reference>
<dbReference type="Proteomes" id="UP001054837">
    <property type="component" value="Unassembled WGS sequence"/>
</dbReference>
<organism evidence="1 2">
    <name type="scientific">Caerostris darwini</name>
    <dbReference type="NCBI Taxonomy" id="1538125"/>
    <lineage>
        <taxon>Eukaryota</taxon>
        <taxon>Metazoa</taxon>
        <taxon>Ecdysozoa</taxon>
        <taxon>Arthropoda</taxon>
        <taxon>Chelicerata</taxon>
        <taxon>Arachnida</taxon>
        <taxon>Araneae</taxon>
        <taxon>Araneomorphae</taxon>
        <taxon>Entelegynae</taxon>
        <taxon>Araneoidea</taxon>
        <taxon>Araneidae</taxon>
        <taxon>Caerostris</taxon>
    </lineage>
</organism>
<protein>
    <submittedName>
        <fullName evidence="1">Uncharacterized protein</fullName>
    </submittedName>
</protein>
<keyword evidence="2" id="KW-1185">Reference proteome</keyword>
<dbReference type="EMBL" id="BPLQ01006097">
    <property type="protein sequence ID" value="GIY20080.1"/>
    <property type="molecule type" value="Genomic_DNA"/>
</dbReference>
<dbReference type="AlphaFoldDB" id="A0AAV4RF46"/>
<evidence type="ECO:0000313" key="1">
    <source>
        <dbReference type="EMBL" id="GIY20080.1"/>
    </source>
</evidence>
<proteinExistence type="predicted"/>
<name>A0AAV4RF46_9ARAC</name>
<evidence type="ECO:0000313" key="2">
    <source>
        <dbReference type="Proteomes" id="UP001054837"/>
    </source>
</evidence>
<comment type="caution">
    <text evidence="1">The sequence shown here is derived from an EMBL/GenBank/DDBJ whole genome shotgun (WGS) entry which is preliminary data.</text>
</comment>
<accession>A0AAV4RF46</accession>
<sequence length="79" mass="8458">MLLISASLHLETVAIPKTNVSRFMKTPDHISRRKLPIGNMFVITGAPWALCSLVGKDQLLTSHWIACASRSGGGNGNLG</sequence>